<protein>
    <submittedName>
        <fullName evidence="1">Uncharacterized protein</fullName>
    </submittedName>
</protein>
<reference evidence="1" key="1">
    <citation type="journal article" date="2020" name="Nature">
        <title>Giant virus diversity and host interactions through global metagenomics.</title>
        <authorList>
            <person name="Schulz F."/>
            <person name="Roux S."/>
            <person name="Paez-Espino D."/>
            <person name="Jungbluth S."/>
            <person name="Walsh D.A."/>
            <person name="Denef V.J."/>
            <person name="McMahon K.D."/>
            <person name="Konstantinidis K.T."/>
            <person name="Eloe-Fadrosh E.A."/>
            <person name="Kyrpides N.C."/>
            <person name="Woyke T."/>
        </authorList>
    </citation>
    <scope>NUCLEOTIDE SEQUENCE</scope>
    <source>
        <strain evidence="1">GVMAG-M-3300027770-73</strain>
    </source>
</reference>
<sequence>MAKRRGSRKTGVLGKTKQVANKTLSFLEKGLSGLFGVVKTGVNMGVNSVKKGVRMISSRRNKKSRRNATRRRKY</sequence>
<dbReference type="AlphaFoldDB" id="A0A6C0LD72"/>
<organism evidence="1">
    <name type="scientific">viral metagenome</name>
    <dbReference type="NCBI Taxonomy" id="1070528"/>
    <lineage>
        <taxon>unclassified sequences</taxon>
        <taxon>metagenomes</taxon>
        <taxon>organismal metagenomes</taxon>
    </lineage>
</organism>
<accession>A0A6C0LD72</accession>
<name>A0A6C0LD72_9ZZZZ</name>
<dbReference type="EMBL" id="MN740471">
    <property type="protein sequence ID" value="QHU28290.1"/>
    <property type="molecule type" value="Genomic_DNA"/>
</dbReference>
<proteinExistence type="predicted"/>
<evidence type="ECO:0000313" key="1">
    <source>
        <dbReference type="EMBL" id="QHU28290.1"/>
    </source>
</evidence>